<reference evidence="2 3" key="1">
    <citation type="journal article" date="2009" name="PLoS ONE">
        <title>Complete genome sequence of the aerobic CO-oxidizing thermophile Thermomicrobium roseum.</title>
        <authorList>
            <person name="Wu D."/>
            <person name="Raymond J."/>
            <person name="Wu M."/>
            <person name="Chatterji S."/>
            <person name="Ren Q."/>
            <person name="Graham J.E."/>
            <person name="Bryant D.A."/>
            <person name="Robb F."/>
            <person name="Colman A."/>
            <person name="Tallon L.J."/>
            <person name="Badger J.H."/>
            <person name="Madupu R."/>
            <person name="Ward N.L."/>
            <person name="Eisen J.A."/>
        </authorList>
    </citation>
    <scope>NUCLEOTIDE SEQUENCE [LARGE SCALE GENOMIC DNA]</scope>
    <source>
        <strain evidence="3">ATCC 27502 / DSM 5159 / P-2</strain>
    </source>
</reference>
<evidence type="ECO:0000313" key="2">
    <source>
        <dbReference type="EMBL" id="ACM04954.1"/>
    </source>
</evidence>
<evidence type="ECO:0000313" key="3">
    <source>
        <dbReference type="Proteomes" id="UP000000447"/>
    </source>
</evidence>
<dbReference type="STRING" id="309801.trd_1320"/>
<evidence type="ECO:0008006" key="4">
    <source>
        <dbReference type="Google" id="ProtNLM"/>
    </source>
</evidence>
<keyword evidence="3" id="KW-1185">Reference proteome</keyword>
<accession>B9L1Q8</accession>
<evidence type="ECO:0000256" key="1">
    <source>
        <dbReference type="SAM" id="MobiDB-lite"/>
    </source>
</evidence>
<name>B9L1Q8_THERP</name>
<dbReference type="Proteomes" id="UP000000447">
    <property type="component" value="Chromosome"/>
</dbReference>
<dbReference type="AlphaFoldDB" id="B9L1Q8"/>
<protein>
    <recommendedName>
        <fullName evidence="4">Nucleotidyltransferase family protein</fullName>
    </recommendedName>
</protein>
<feature type="compositionally biased region" description="Basic and acidic residues" evidence="1">
    <location>
        <begin position="18"/>
        <end position="31"/>
    </location>
</feature>
<gene>
    <name evidence="2" type="ordered locus">trd_1320</name>
</gene>
<feature type="region of interest" description="Disordered" evidence="1">
    <location>
        <begin position="11"/>
        <end position="31"/>
    </location>
</feature>
<proteinExistence type="predicted"/>
<organism evidence="2 3">
    <name type="scientific">Thermomicrobium roseum (strain ATCC 27502 / DSM 5159 / P-2)</name>
    <dbReference type="NCBI Taxonomy" id="309801"/>
    <lineage>
        <taxon>Bacteria</taxon>
        <taxon>Pseudomonadati</taxon>
        <taxon>Thermomicrobiota</taxon>
        <taxon>Thermomicrobia</taxon>
        <taxon>Thermomicrobiales</taxon>
        <taxon>Thermomicrobiaceae</taxon>
        <taxon>Thermomicrobium</taxon>
    </lineage>
</organism>
<dbReference type="eggNOG" id="ENOG5031EJQ">
    <property type="taxonomic scope" value="Bacteria"/>
</dbReference>
<dbReference type="KEGG" id="tro:trd_1320"/>
<sequence length="295" mass="34270">MNPVVDREIAAVSANSSDPRDAGSARVSEEDDRHILEVSSVESTTVSTQPLDDIRDEVRRVLEAAEARGVTLRVLGGVAVFLHSPSASHRALQRVYRDADFVGLSAQKRAIEALFADLGYQADREFNTLHGHQRLFFWDPLHERQIDVFLDQLRMCHTLDFRGRLERDRWTLPLADLLLTKLQIWEANEKDLIDIVALLHDHPLGYGDEETIDIRRIVDVLSTDWGWYRTAKENVDRVRTLILERELADEFVSLRRLEELWRAVEEAPKSRAWKLRAMIGERKRWYELPEEVRRD</sequence>
<dbReference type="HOGENOM" id="CLU_093138_0_0_0"/>
<dbReference type="EMBL" id="CP001275">
    <property type="protein sequence ID" value="ACM04954.1"/>
    <property type="molecule type" value="Genomic_DNA"/>
</dbReference>